<reference evidence="2 3" key="1">
    <citation type="submission" date="2020-06" db="EMBL/GenBank/DDBJ databases">
        <title>Oricola thermophila sp. nov. isolated from a tidal sediments.</title>
        <authorList>
            <person name="Kwon K.K."/>
            <person name="Yang S.-H."/>
            <person name="Park M.-J."/>
        </authorList>
    </citation>
    <scope>NUCLEOTIDE SEQUENCE [LARGE SCALE GENOMIC DNA]</scope>
    <source>
        <strain evidence="2 3">MEBiC13590</strain>
    </source>
</reference>
<accession>A0A6N1VJB9</accession>
<feature type="domain" description="Spermatogenesis-associated protein 20-like TRX" evidence="1">
    <location>
        <begin position="36"/>
        <end position="197"/>
    </location>
</feature>
<name>A0A6N1VJB9_9HYPH</name>
<dbReference type="PIRSF" id="PIRSF006402">
    <property type="entry name" value="UCP006402_thioredoxin"/>
    <property type="match status" value="1"/>
</dbReference>
<dbReference type="InterPro" id="IPR004879">
    <property type="entry name" value="Ssp411-like_TRX"/>
</dbReference>
<evidence type="ECO:0000313" key="3">
    <source>
        <dbReference type="Proteomes" id="UP000509367"/>
    </source>
</evidence>
<dbReference type="InterPro" id="IPR036249">
    <property type="entry name" value="Thioredoxin-like_sf"/>
</dbReference>
<dbReference type="Gene3D" id="3.40.30.10">
    <property type="entry name" value="Glutaredoxin"/>
    <property type="match status" value="1"/>
</dbReference>
<dbReference type="PANTHER" id="PTHR42899">
    <property type="entry name" value="SPERMATOGENESIS-ASSOCIATED PROTEIN 20"/>
    <property type="match status" value="1"/>
</dbReference>
<dbReference type="SUPFAM" id="SSF52833">
    <property type="entry name" value="Thioredoxin-like"/>
    <property type="match status" value="1"/>
</dbReference>
<dbReference type="Proteomes" id="UP000509367">
    <property type="component" value="Chromosome"/>
</dbReference>
<evidence type="ECO:0000259" key="1">
    <source>
        <dbReference type="Pfam" id="PF03190"/>
    </source>
</evidence>
<organism evidence="2 3">
    <name type="scientific">Oricola thermophila</name>
    <dbReference type="NCBI Taxonomy" id="2742145"/>
    <lineage>
        <taxon>Bacteria</taxon>
        <taxon>Pseudomonadati</taxon>
        <taxon>Pseudomonadota</taxon>
        <taxon>Alphaproteobacteria</taxon>
        <taxon>Hyphomicrobiales</taxon>
        <taxon>Ahrensiaceae</taxon>
        <taxon>Oricola</taxon>
    </lineage>
</organism>
<proteinExistence type="predicted"/>
<dbReference type="Pfam" id="PF03190">
    <property type="entry name" value="Thioredox_DsbH"/>
    <property type="match status" value="1"/>
</dbReference>
<dbReference type="EMBL" id="CP054836">
    <property type="protein sequence ID" value="QKV19835.1"/>
    <property type="molecule type" value="Genomic_DNA"/>
</dbReference>
<dbReference type="KEGG" id="orm:HTY61_15940"/>
<dbReference type="GO" id="GO:0005975">
    <property type="term" value="P:carbohydrate metabolic process"/>
    <property type="evidence" value="ECO:0007669"/>
    <property type="project" value="InterPro"/>
</dbReference>
<dbReference type="PANTHER" id="PTHR42899:SF1">
    <property type="entry name" value="SPERMATOGENESIS-ASSOCIATED PROTEIN 20"/>
    <property type="match status" value="1"/>
</dbReference>
<dbReference type="InterPro" id="IPR024705">
    <property type="entry name" value="Ssp411"/>
</dbReference>
<protein>
    <submittedName>
        <fullName evidence="2">Thioredoxin domain-containing protein</fullName>
    </submittedName>
</protein>
<dbReference type="SUPFAM" id="SSF48208">
    <property type="entry name" value="Six-hairpin glycosidases"/>
    <property type="match status" value="1"/>
</dbReference>
<keyword evidence="3" id="KW-1185">Reference proteome</keyword>
<sequence length="698" mass="77368">MTATPDGGAPLDNAKIVSISLPGRIERDVHLSVIAENRLAASASPYLLQHKDNPVHWQPWDEASLAAAREYDMPILVSVGYAACHWCHVMAHESFEDAEVAALMNRLYVNIKVDREERPDIDQYCMAALTAMGEQGGWPLTMVLTPDGKPFWGGTYFPREPRYGRPGFRNVLVQVEAAFRQRRNDIEMNAQRLRNHLKEQLAGDTEPAAITMDTVRGFSRQVAKMYDPEAGGLAGAPKFPNAPFLETLWRAWLRDGDVDARDRFLETLTAISLGGIYDHVGGGLARYAVDGKWLVPHFEKMLYDNAHFIRHCIWAHAETGSDLFRLRIEETIAWLIEDMIMPTGGFAASLDADSEGEEGKYYVWSREEVEAVLGTDAPEFARIYDISPEGNWEGRNIPNLSGLGRDPGRAASEVLRHAESRARLLKFRQSRVPPGRDTKVLADWNGYAIRAIAEAGRYFGSESWTSLAADQYRHLMTILHGEHRLAHVFDGEKASDFGFAIDYAAMIGAALALNEATGSPDYMEDARILSEKLRRNHFDSESCAGFWMQERDRNDIPMLTWNDLDEASPSATAQAIDALSRLATATDDSSLASLVDGLTASAASRILKTRFGQAGFFNATDTVLAARKLVVVGTGPEVDSLWRSACRHPHPGRIDVRLPNGPDARRYPADGAYLCAGMQCTPPATTDDELKGLLREGF</sequence>
<dbReference type="InterPro" id="IPR008928">
    <property type="entry name" value="6-hairpin_glycosidase_sf"/>
</dbReference>
<dbReference type="AlphaFoldDB" id="A0A6N1VJB9"/>
<gene>
    <name evidence="2" type="ORF">HTY61_15940</name>
</gene>
<evidence type="ECO:0000313" key="2">
    <source>
        <dbReference type="EMBL" id="QKV19835.1"/>
    </source>
</evidence>
<dbReference type="CDD" id="cd02955">
    <property type="entry name" value="SSP411"/>
    <property type="match status" value="1"/>
</dbReference>